<dbReference type="PANTHER" id="PTHR35039:SF3">
    <property type="entry name" value="3-KETO-L-GULONATE-6-PHOSPHATE DECARBOXYLASE SGBH-RELATED"/>
    <property type="match status" value="1"/>
</dbReference>
<dbReference type="SMART" id="SM00934">
    <property type="entry name" value="OMPdecase"/>
    <property type="match status" value="1"/>
</dbReference>
<dbReference type="GO" id="GO:0006207">
    <property type="term" value="P:'de novo' pyrimidine nucleobase biosynthetic process"/>
    <property type="evidence" value="ECO:0007669"/>
    <property type="project" value="InterPro"/>
</dbReference>
<feature type="domain" description="Orotidine 5'-phosphate decarboxylase" evidence="3">
    <location>
        <begin position="89"/>
        <end position="291"/>
    </location>
</feature>
<dbReference type="EMBL" id="PCSD01000089">
    <property type="protein sequence ID" value="PIP33577.1"/>
    <property type="molecule type" value="Genomic_DNA"/>
</dbReference>
<evidence type="ECO:0000256" key="1">
    <source>
        <dbReference type="ARBA" id="ARBA00023239"/>
    </source>
</evidence>
<gene>
    <name evidence="4" type="ORF">COX22_03660</name>
</gene>
<evidence type="ECO:0000256" key="2">
    <source>
        <dbReference type="SAM" id="Phobius"/>
    </source>
</evidence>
<protein>
    <recommendedName>
        <fullName evidence="3">Orotidine 5'-phosphate decarboxylase domain-containing protein</fullName>
    </recommendedName>
</protein>
<dbReference type="PANTHER" id="PTHR35039">
    <property type="entry name" value="3-KETO-L-GULONATE-6-PHOSPHATE DECARBOXYLASE SGBH-RELATED"/>
    <property type="match status" value="1"/>
</dbReference>
<dbReference type="InterPro" id="IPR001754">
    <property type="entry name" value="OMPdeCOase_dom"/>
</dbReference>
<keyword evidence="2" id="KW-0472">Membrane</keyword>
<evidence type="ECO:0000313" key="4">
    <source>
        <dbReference type="EMBL" id="PIP33577.1"/>
    </source>
</evidence>
<dbReference type="GO" id="GO:0033982">
    <property type="term" value="F:3-dehydro-L-gulonate-6-phosphate decarboxylase activity"/>
    <property type="evidence" value="ECO:0007669"/>
    <property type="project" value="TreeGrafter"/>
</dbReference>
<accession>A0A2G9ZK80</accession>
<sequence>MAEKIQFKRPSAWFFLGLIAFLINPIFVLIALIIFSQRKKILLNIASQTAKINGALAFLPVVRTEAKIPDQPAGGKLNRPLRLDRRKKYLQIALNSTLADAAAIIAVRPPSERIILEIGTPLLKIYGVQAVRQIRIQAPDAYLVADNKCADLAEREAEMLAAAGANATTVLGVAPIETIDRFIFACEKNRLDAMVDMMNVADPLAVLKRLKKAPAVVILHRGVDETEFSQEKTLPYYQIKQIKGNFKTLIAIAGGDTIKEVQQAIFNDADIAVIWKSVYKASDQTAALIRAFLREIK</sequence>
<name>A0A2G9ZK80_9BACT</name>
<keyword evidence="1" id="KW-0456">Lyase</keyword>
<dbReference type="InterPro" id="IPR013785">
    <property type="entry name" value="Aldolase_TIM"/>
</dbReference>
<reference evidence="4 5" key="1">
    <citation type="submission" date="2017-09" db="EMBL/GenBank/DDBJ databases">
        <title>Depth-based differentiation of microbial function through sediment-hosted aquifers and enrichment of novel symbionts in the deep terrestrial subsurface.</title>
        <authorList>
            <person name="Probst A.J."/>
            <person name="Ladd B."/>
            <person name="Jarett J.K."/>
            <person name="Geller-Mcgrath D.E."/>
            <person name="Sieber C.M."/>
            <person name="Emerson J.B."/>
            <person name="Anantharaman K."/>
            <person name="Thomas B.C."/>
            <person name="Malmstrom R."/>
            <person name="Stieglmeier M."/>
            <person name="Klingl A."/>
            <person name="Woyke T."/>
            <person name="Ryan C.M."/>
            <person name="Banfield J.F."/>
        </authorList>
    </citation>
    <scope>NUCLEOTIDE SEQUENCE [LARGE SCALE GENOMIC DNA]</scope>
    <source>
        <strain evidence="4">CG23_combo_of_CG06-09_8_20_14_all_49_15</strain>
    </source>
</reference>
<dbReference type="GO" id="GO:0019854">
    <property type="term" value="P:L-ascorbic acid catabolic process"/>
    <property type="evidence" value="ECO:0007669"/>
    <property type="project" value="TreeGrafter"/>
</dbReference>
<keyword evidence="2" id="KW-1133">Transmembrane helix</keyword>
<dbReference type="InterPro" id="IPR011060">
    <property type="entry name" value="RibuloseP-bd_barrel"/>
</dbReference>
<feature type="transmembrane region" description="Helical" evidence="2">
    <location>
        <begin position="12"/>
        <end position="35"/>
    </location>
</feature>
<proteinExistence type="predicted"/>
<organism evidence="4 5">
    <name type="scientific">Candidatus Falkowbacteria bacterium CG23_combo_of_CG06-09_8_20_14_all_49_15</name>
    <dbReference type="NCBI Taxonomy" id="1974572"/>
    <lineage>
        <taxon>Bacteria</taxon>
        <taxon>Candidatus Falkowiibacteriota</taxon>
    </lineage>
</organism>
<evidence type="ECO:0000259" key="3">
    <source>
        <dbReference type="SMART" id="SM00934"/>
    </source>
</evidence>
<dbReference type="GO" id="GO:0004590">
    <property type="term" value="F:orotidine-5'-phosphate decarboxylase activity"/>
    <property type="evidence" value="ECO:0007669"/>
    <property type="project" value="InterPro"/>
</dbReference>
<dbReference type="Pfam" id="PF00215">
    <property type="entry name" value="OMPdecase"/>
    <property type="match status" value="1"/>
</dbReference>
<comment type="caution">
    <text evidence="4">The sequence shown here is derived from an EMBL/GenBank/DDBJ whole genome shotgun (WGS) entry which is preliminary data.</text>
</comment>
<keyword evidence="2" id="KW-0812">Transmembrane</keyword>
<evidence type="ECO:0000313" key="5">
    <source>
        <dbReference type="Proteomes" id="UP000230729"/>
    </source>
</evidence>
<dbReference type="SUPFAM" id="SSF51366">
    <property type="entry name" value="Ribulose-phoshate binding barrel"/>
    <property type="match status" value="1"/>
</dbReference>
<dbReference type="Gene3D" id="3.20.20.70">
    <property type="entry name" value="Aldolase class I"/>
    <property type="match status" value="1"/>
</dbReference>
<dbReference type="AlphaFoldDB" id="A0A2G9ZK80"/>
<dbReference type="Proteomes" id="UP000230729">
    <property type="component" value="Unassembled WGS sequence"/>
</dbReference>